<feature type="compositionally biased region" description="Low complexity" evidence="2">
    <location>
        <begin position="736"/>
        <end position="749"/>
    </location>
</feature>
<feature type="region of interest" description="Disordered" evidence="2">
    <location>
        <begin position="665"/>
        <end position="715"/>
    </location>
</feature>
<feature type="region of interest" description="Disordered" evidence="2">
    <location>
        <begin position="614"/>
        <end position="653"/>
    </location>
</feature>
<dbReference type="PANTHER" id="PTHR13382">
    <property type="entry name" value="MITOCHONDRIAL ATP SYNTHASE COUPLING FACTOR B"/>
    <property type="match status" value="1"/>
</dbReference>
<feature type="region of interest" description="Disordered" evidence="2">
    <location>
        <begin position="727"/>
        <end position="897"/>
    </location>
</feature>
<dbReference type="SMART" id="SM00367">
    <property type="entry name" value="LRR_CC"/>
    <property type="match status" value="11"/>
</dbReference>
<dbReference type="Gene3D" id="3.80.10.10">
    <property type="entry name" value="Ribonuclease Inhibitor"/>
    <property type="match status" value="2"/>
</dbReference>
<feature type="domain" description="F-box/LRR-repeat protein 15-like leucin rich repeat" evidence="4">
    <location>
        <begin position="384"/>
        <end position="512"/>
    </location>
</feature>
<feature type="compositionally biased region" description="Acidic residues" evidence="2">
    <location>
        <begin position="588"/>
        <end position="604"/>
    </location>
</feature>
<name>A0A5C3NDV9_9AGAM</name>
<dbReference type="InterPro" id="IPR032675">
    <property type="entry name" value="LRR_dom_sf"/>
</dbReference>
<feature type="compositionally biased region" description="Polar residues" evidence="2">
    <location>
        <begin position="14"/>
        <end position="23"/>
    </location>
</feature>
<feature type="region of interest" description="Disordered" evidence="2">
    <location>
        <begin position="585"/>
        <end position="604"/>
    </location>
</feature>
<evidence type="ECO:0000313" key="5">
    <source>
        <dbReference type="EMBL" id="TFK55512.1"/>
    </source>
</evidence>
<feature type="domain" description="F-box" evidence="3">
    <location>
        <begin position="72"/>
        <end position="115"/>
    </location>
</feature>
<sequence length="959" mass="104381">MVRKTSKAVYSRASPAQSSTSFSDNEDDDLNQSTFFATTDARAIRPAQWSSRASFLPIESTSRNAGSSVAGQLPPELLIQILRHLHSPRDLYHCMLVSRGWAECSVELLWHKPSFTTLSTLVKMIRVITAPNQSFTYVRFIRRLNFLSLGPDLTDAIFSRFAQCSRLERLTLVNCTSVSDCALSRVLPSCPNLVAVDLTGVSDTTDRTIIGLASSCPRLQGINLGGCKQITDKGILTLARHCKLLRRVKLSGLEALTDDSVSMLARQCPLLLEIDLNGCKLISDVGVRDLWMYSLQMREMRLSHCTELTDAAFPSPPTAPADGPAITPFPRATSAELLPPLHLPHSFDHLRMLDLTACARITDTALAGIIAVSSKIRNLALAKSTQITDIGIESICKLGKQLHYLHLGHASTITDKGVKMLARNCTRLRYIDLANCTHLTDLSVFELSTLQKLRRIGLVRVHNLTDEAIYALADRHATLERIHLSYCEQISVIAVHFLLQRLRKLTHLSLTGIPSFRRAELQRFCRVPPQEFNQTQREQFCVYSGKGISQLRDYLTALFNTITDGDTSYSGEGEDDEDVRTIGYSGLEADDGEEEDDEDDEDYYDGERVLHALVPRERRNYQPESAISNGAVRPSQSAPTLASGSAPSLPSNLARRVPTAFGHQPIIESSAPTSPAQSDGSSTGNGAGFFRTYDRSQPGFDAANAPGSSARRDDGVLTPDLVFAEIGHGRGAQSDPSSSRSARIPNSSIRPPPLPPAFYDDRGGLYGRMTAGAGEPASSSRQATTHRMREERRGEAMTHDSRSNASSNAYSHVLGAPHTTDGYGEVDPSRPGPSGRFSTSHSSITAPNPSRHSQPRITLESMPDVRESNRDGVANGSSDSLPIPLNNSNVSSESRGRSVGRTFRNTLNAAEHYASSFLFGHSHGAGTRGGGVVGGVVDGGSGFSYAPEVISRQSDHSVR</sequence>
<feature type="domain" description="F-box/LRR-repeat protein 15-like leucin rich repeat" evidence="4">
    <location>
        <begin position="154"/>
        <end position="294"/>
    </location>
</feature>
<dbReference type="CDD" id="cd09917">
    <property type="entry name" value="F-box_SF"/>
    <property type="match status" value="1"/>
</dbReference>
<dbReference type="Pfam" id="PF12937">
    <property type="entry name" value="F-box-like"/>
    <property type="match status" value="1"/>
</dbReference>
<dbReference type="SUPFAM" id="SSF52047">
    <property type="entry name" value="RNI-like"/>
    <property type="match status" value="2"/>
</dbReference>
<feature type="compositionally biased region" description="Polar residues" evidence="2">
    <location>
        <begin position="670"/>
        <end position="684"/>
    </location>
</feature>
<dbReference type="Proteomes" id="UP000305948">
    <property type="component" value="Unassembled WGS sequence"/>
</dbReference>
<evidence type="ECO:0000256" key="2">
    <source>
        <dbReference type="SAM" id="MobiDB-lite"/>
    </source>
</evidence>
<dbReference type="SUPFAM" id="SSF81383">
    <property type="entry name" value="F-box domain"/>
    <property type="match status" value="1"/>
</dbReference>
<evidence type="ECO:0000256" key="1">
    <source>
        <dbReference type="ARBA" id="ARBA00022786"/>
    </source>
</evidence>
<evidence type="ECO:0000259" key="3">
    <source>
        <dbReference type="Pfam" id="PF12937"/>
    </source>
</evidence>
<keyword evidence="6" id="KW-1185">Reference proteome</keyword>
<keyword evidence="1" id="KW-0833">Ubl conjugation pathway</keyword>
<protein>
    <submittedName>
        <fullName evidence="5">RNI-like protein</fullName>
    </submittedName>
</protein>
<dbReference type="InterPro" id="IPR036047">
    <property type="entry name" value="F-box-like_dom_sf"/>
</dbReference>
<dbReference type="PANTHER" id="PTHR13382:SF67">
    <property type="entry name" value="SCF E3 UBIQUITIN LIGASE COMPLEX F-BOX PROTEIN POF2"/>
    <property type="match status" value="1"/>
</dbReference>
<dbReference type="Pfam" id="PF25372">
    <property type="entry name" value="DUF7885"/>
    <property type="match status" value="2"/>
</dbReference>
<dbReference type="InterPro" id="IPR001810">
    <property type="entry name" value="F-box_dom"/>
</dbReference>
<dbReference type="InterPro" id="IPR006553">
    <property type="entry name" value="Leu-rich_rpt_Cys-con_subtyp"/>
</dbReference>
<feature type="compositionally biased region" description="Polar residues" evidence="2">
    <location>
        <begin position="622"/>
        <end position="651"/>
    </location>
</feature>
<evidence type="ECO:0000259" key="4">
    <source>
        <dbReference type="Pfam" id="PF25372"/>
    </source>
</evidence>
<dbReference type="AlphaFoldDB" id="A0A5C3NDV9"/>
<feature type="region of interest" description="Disordered" evidence="2">
    <location>
        <begin position="1"/>
        <end position="27"/>
    </location>
</feature>
<gene>
    <name evidence="5" type="ORF">OE88DRAFT_627730</name>
</gene>
<dbReference type="InterPro" id="IPR050648">
    <property type="entry name" value="F-box_LRR-repeat"/>
</dbReference>
<feature type="compositionally biased region" description="Basic and acidic residues" evidence="2">
    <location>
        <begin position="787"/>
        <end position="802"/>
    </location>
</feature>
<dbReference type="InterPro" id="IPR057207">
    <property type="entry name" value="FBXL15_LRR"/>
</dbReference>
<evidence type="ECO:0000313" key="6">
    <source>
        <dbReference type="Proteomes" id="UP000305948"/>
    </source>
</evidence>
<dbReference type="OrthoDB" id="10257471at2759"/>
<accession>A0A5C3NDV9</accession>
<proteinExistence type="predicted"/>
<feature type="compositionally biased region" description="Low complexity" evidence="2">
    <location>
        <begin position="886"/>
        <end position="897"/>
    </location>
</feature>
<dbReference type="EMBL" id="ML213504">
    <property type="protein sequence ID" value="TFK55512.1"/>
    <property type="molecule type" value="Genomic_DNA"/>
</dbReference>
<dbReference type="GO" id="GO:0005737">
    <property type="term" value="C:cytoplasm"/>
    <property type="evidence" value="ECO:0007669"/>
    <property type="project" value="TreeGrafter"/>
</dbReference>
<organism evidence="5 6">
    <name type="scientific">Heliocybe sulcata</name>
    <dbReference type="NCBI Taxonomy" id="5364"/>
    <lineage>
        <taxon>Eukaryota</taxon>
        <taxon>Fungi</taxon>
        <taxon>Dikarya</taxon>
        <taxon>Basidiomycota</taxon>
        <taxon>Agaricomycotina</taxon>
        <taxon>Agaricomycetes</taxon>
        <taxon>Gloeophyllales</taxon>
        <taxon>Gloeophyllaceae</taxon>
        <taxon>Heliocybe</taxon>
    </lineage>
</organism>
<feature type="compositionally biased region" description="Polar residues" evidence="2">
    <location>
        <begin position="836"/>
        <end position="856"/>
    </location>
</feature>
<reference evidence="5 6" key="1">
    <citation type="journal article" date="2019" name="Nat. Ecol. Evol.">
        <title>Megaphylogeny resolves global patterns of mushroom evolution.</title>
        <authorList>
            <person name="Varga T."/>
            <person name="Krizsan K."/>
            <person name="Foldi C."/>
            <person name="Dima B."/>
            <person name="Sanchez-Garcia M."/>
            <person name="Sanchez-Ramirez S."/>
            <person name="Szollosi G.J."/>
            <person name="Szarkandi J.G."/>
            <person name="Papp V."/>
            <person name="Albert L."/>
            <person name="Andreopoulos W."/>
            <person name="Angelini C."/>
            <person name="Antonin V."/>
            <person name="Barry K.W."/>
            <person name="Bougher N.L."/>
            <person name="Buchanan P."/>
            <person name="Buyck B."/>
            <person name="Bense V."/>
            <person name="Catcheside P."/>
            <person name="Chovatia M."/>
            <person name="Cooper J."/>
            <person name="Damon W."/>
            <person name="Desjardin D."/>
            <person name="Finy P."/>
            <person name="Geml J."/>
            <person name="Haridas S."/>
            <person name="Hughes K."/>
            <person name="Justo A."/>
            <person name="Karasinski D."/>
            <person name="Kautmanova I."/>
            <person name="Kiss B."/>
            <person name="Kocsube S."/>
            <person name="Kotiranta H."/>
            <person name="LaButti K.M."/>
            <person name="Lechner B.E."/>
            <person name="Liimatainen K."/>
            <person name="Lipzen A."/>
            <person name="Lukacs Z."/>
            <person name="Mihaltcheva S."/>
            <person name="Morgado L.N."/>
            <person name="Niskanen T."/>
            <person name="Noordeloos M.E."/>
            <person name="Ohm R.A."/>
            <person name="Ortiz-Santana B."/>
            <person name="Ovrebo C."/>
            <person name="Racz N."/>
            <person name="Riley R."/>
            <person name="Savchenko A."/>
            <person name="Shiryaev A."/>
            <person name="Soop K."/>
            <person name="Spirin V."/>
            <person name="Szebenyi C."/>
            <person name="Tomsovsky M."/>
            <person name="Tulloss R.E."/>
            <person name="Uehling J."/>
            <person name="Grigoriev I.V."/>
            <person name="Vagvolgyi C."/>
            <person name="Papp T."/>
            <person name="Martin F.M."/>
            <person name="Miettinen O."/>
            <person name="Hibbett D.S."/>
            <person name="Nagy L.G."/>
        </authorList>
    </citation>
    <scope>NUCLEOTIDE SEQUENCE [LARGE SCALE GENOMIC DNA]</scope>
    <source>
        <strain evidence="5 6">OMC1185</strain>
    </source>
</reference>
<dbReference type="STRING" id="5364.A0A5C3NDV9"/>